<dbReference type="InterPro" id="IPR047928">
    <property type="entry name" value="Perm_prefix_1"/>
</dbReference>
<dbReference type="OrthoDB" id="129926at2"/>
<evidence type="ECO:0000259" key="9">
    <source>
        <dbReference type="Pfam" id="PF12704"/>
    </source>
</evidence>
<evidence type="ECO:0000256" key="2">
    <source>
        <dbReference type="ARBA" id="ARBA00022475"/>
    </source>
</evidence>
<feature type="transmembrane region" description="Helical" evidence="7">
    <location>
        <begin position="349"/>
        <end position="371"/>
    </location>
</feature>
<evidence type="ECO:0000313" key="11">
    <source>
        <dbReference type="Proteomes" id="UP000076079"/>
    </source>
</evidence>
<feature type="domain" description="ABC3 transporter permease C-terminal" evidence="8">
    <location>
        <begin position="763"/>
        <end position="876"/>
    </location>
</feature>
<comment type="similarity">
    <text evidence="6">Belongs to the ABC-4 integral membrane protein family.</text>
</comment>
<gene>
    <name evidence="10" type="primary">macB_21</name>
    <name evidence="10" type="ORF">LuPra_01006</name>
</gene>
<dbReference type="RefSeq" id="WP_110169729.1">
    <property type="nucleotide sequence ID" value="NZ_CP015136.1"/>
</dbReference>
<organism evidence="10 11">
    <name type="scientific">Luteitalea pratensis</name>
    <dbReference type="NCBI Taxonomy" id="1855912"/>
    <lineage>
        <taxon>Bacteria</taxon>
        <taxon>Pseudomonadati</taxon>
        <taxon>Acidobacteriota</taxon>
        <taxon>Vicinamibacteria</taxon>
        <taxon>Vicinamibacterales</taxon>
        <taxon>Vicinamibacteraceae</taxon>
        <taxon>Luteitalea</taxon>
    </lineage>
</organism>
<dbReference type="Pfam" id="PF12704">
    <property type="entry name" value="MacB_PCD"/>
    <property type="match status" value="2"/>
</dbReference>
<dbReference type="EMBL" id="CP015136">
    <property type="protein sequence ID" value="AMY07825.1"/>
    <property type="molecule type" value="Genomic_DNA"/>
</dbReference>
<evidence type="ECO:0000256" key="6">
    <source>
        <dbReference type="ARBA" id="ARBA00038076"/>
    </source>
</evidence>
<keyword evidence="10" id="KW-0378">Hydrolase</keyword>
<evidence type="ECO:0000256" key="7">
    <source>
        <dbReference type="SAM" id="Phobius"/>
    </source>
</evidence>
<dbReference type="GO" id="GO:0022857">
    <property type="term" value="F:transmembrane transporter activity"/>
    <property type="evidence" value="ECO:0007669"/>
    <property type="project" value="TreeGrafter"/>
</dbReference>
<dbReference type="PANTHER" id="PTHR30572">
    <property type="entry name" value="MEMBRANE COMPONENT OF TRANSPORTER-RELATED"/>
    <property type="match status" value="1"/>
</dbReference>
<dbReference type="InterPro" id="IPR003838">
    <property type="entry name" value="ABC3_permease_C"/>
</dbReference>
<keyword evidence="11" id="KW-1185">Reference proteome</keyword>
<evidence type="ECO:0000259" key="8">
    <source>
        <dbReference type="Pfam" id="PF02687"/>
    </source>
</evidence>
<feature type="transmembrane region" description="Helical" evidence="7">
    <location>
        <begin position="97"/>
        <end position="123"/>
    </location>
</feature>
<proteinExistence type="inferred from homology"/>
<dbReference type="GO" id="GO:0016787">
    <property type="term" value="F:hydrolase activity"/>
    <property type="evidence" value="ECO:0007669"/>
    <property type="project" value="UniProtKB-KW"/>
</dbReference>
<comment type="subcellular location">
    <subcellularLocation>
        <location evidence="1">Cell membrane</location>
        <topology evidence="1">Multi-pass membrane protein</topology>
    </subcellularLocation>
</comment>
<evidence type="ECO:0000256" key="3">
    <source>
        <dbReference type="ARBA" id="ARBA00022692"/>
    </source>
</evidence>
<evidence type="ECO:0000313" key="10">
    <source>
        <dbReference type="EMBL" id="AMY07825.1"/>
    </source>
</evidence>
<sequence length="884" mass="94845">MWTRLRASVSRLRFAWIRRRLDADARQEMEAHLDLLADRYIGQGMSADEAYTAARRQFGNPAVMRQGLLDMNSIGWLEQASRDLRYACRQLRRGPGFAAVVAATLGVGIGGTTAVFSIVQAVLLAPLPYEQPGQLVRFFQQEPARPDTRDVLAGTHFTFLREHAGSFEDVAALAHYSETGLDLVTDGRAERLRVLRVSSGYFSTLRSLPRLGRAFDLDDETGARRVVLSDRVWRTHFGGDPSVVGSIVRLSDEPYEVTGIAPPGFTDPIAPDVAAWIPYALARDRYEENNSLTAIGRLRNGISLERAQAELATLTRPMREQWPGAAKSAIVAVPLQEELVSSARGPLHLLLAAVILVLLVACVNVAGLVLVRATGRVHEFAVRAALGSSRHRLARQLLVESLLLGCLGGLLGLALGTVGIRVLQRLGRDALPRLDGVGLNRAVLAVALLTTVVTAVVFSVAPALRLTHVAPVEALRQQSRSATGARGLARLRATLVAAQVALALTLVAGAAVLLGSLHHLQQVDIGLRIERVLTFEVHLPTASYDAVRRASFQEELARQLEAIPGVTAAGGISRLPATGSYHPWNTQIRTGPLAGTTVDRTRFAMQQRVTSGSFFPAIGIPLLAGRVFDDRDDASSPGRAIVSANFAAQAFPHVPHEQLPGQRIAVAGRELEIVGVVGDVSLNVYGTPTMVVYQAHRQFAANRNWALVQVVATDQPLEPLVSAVRQVVERLDPELVVHRPAAMADVVGRGASRERFAAVLMGTFALVALVLAALGLYGVLAYTVRQRTKEIGIRMAVGARSAQVRAIVFRQAAAVVVPGLVAGLLGTLVSRPWLATLAFEVSPSDPRIPGATVLLLTVVASVAAWVPAQRAASVPPRVALEEGA</sequence>
<dbReference type="InterPro" id="IPR050250">
    <property type="entry name" value="Macrolide_Exporter_MacB"/>
</dbReference>
<dbReference type="GO" id="GO:0005886">
    <property type="term" value="C:plasma membrane"/>
    <property type="evidence" value="ECO:0007669"/>
    <property type="project" value="UniProtKB-SubCell"/>
</dbReference>
<feature type="transmembrane region" description="Helical" evidence="7">
    <location>
        <begin position="848"/>
        <end position="868"/>
    </location>
</feature>
<dbReference type="NCBIfam" id="TIGR03434">
    <property type="entry name" value="ADOP"/>
    <property type="match status" value="1"/>
</dbReference>
<evidence type="ECO:0000256" key="4">
    <source>
        <dbReference type="ARBA" id="ARBA00022989"/>
    </source>
</evidence>
<protein>
    <submittedName>
        <fullName evidence="10">Macrolide export ATP-binding/permease protein MacB</fullName>
        <ecNumber evidence="10">3.6.3.-</ecNumber>
    </submittedName>
</protein>
<dbReference type="EC" id="3.6.3.-" evidence="10"/>
<name>A0A143PH16_LUTPR</name>
<keyword evidence="10" id="KW-0067">ATP-binding</keyword>
<keyword evidence="10" id="KW-0547">Nucleotide-binding</keyword>
<evidence type="ECO:0000256" key="1">
    <source>
        <dbReference type="ARBA" id="ARBA00004651"/>
    </source>
</evidence>
<keyword evidence="2" id="KW-1003">Cell membrane</keyword>
<feature type="domain" description="MacB-like periplasmic core" evidence="9">
    <location>
        <begin position="101"/>
        <end position="313"/>
    </location>
</feature>
<dbReference type="KEGG" id="abac:LuPra_01006"/>
<evidence type="ECO:0000256" key="5">
    <source>
        <dbReference type="ARBA" id="ARBA00023136"/>
    </source>
</evidence>
<keyword evidence="3 7" id="KW-0812">Transmembrane</keyword>
<reference evidence="10 11" key="1">
    <citation type="journal article" date="2016" name="Genome Announc.">
        <title>First Complete Genome Sequence of a Subdivision 6 Acidobacterium Strain.</title>
        <authorList>
            <person name="Huang S."/>
            <person name="Vieira S."/>
            <person name="Bunk B."/>
            <person name="Riedel T."/>
            <person name="Sproer C."/>
            <person name="Overmann J."/>
        </authorList>
    </citation>
    <scope>NUCLEOTIDE SEQUENCE [LARGE SCALE GENOMIC DNA]</scope>
    <source>
        <strain evidence="11">DSM 100886 HEG_-6_39</strain>
    </source>
</reference>
<reference evidence="11" key="2">
    <citation type="submission" date="2016-04" db="EMBL/GenBank/DDBJ databases">
        <title>First Complete Genome Sequence of a Subdivision 6 Acidobacterium.</title>
        <authorList>
            <person name="Huang S."/>
            <person name="Vieira S."/>
            <person name="Bunk B."/>
            <person name="Riedel T."/>
            <person name="Sproeer C."/>
            <person name="Overmann J."/>
        </authorList>
    </citation>
    <scope>NUCLEOTIDE SEQUENCE [LARGE SCALE GENOMIC DNA]</scope>
    <source>
        <strain evidence="11">DSM 100886 HEG_-6_39</strain>
    </source>
</reference>
<feature type="domain" description="MacB-like periplasmic core" evidence="9">
    <location>
        <begin position="547"/>
        <end position="689"/>
    </location>
</feature>
<dbReference type="PATRIC" id="fig|1813736.3.peg.1053"/>
<dbReference type="NCBIfam" id="NF038403">
    <property type="entry name" value="perm_prefix_1"/>
    <property type="match status" value="1"/>
</dbReference>
<dbReference type="InterPro" id="IPR025857">
    <property type="entry name" value="MacB_PCD"/>
</dbReference>
<feature type="transmembrane region" description="Helical" evidence="7">
    <location>
        <begin position="397"/>
        <end position="422"/>
    </location>
</feature>
<dbReference type="Pfam" id="PF02687">
    <property type="entry name" value="FtsX"/>
    <property type="match status" value="2"/>
</dbReference>
<feature type="transmembrane region" description="Helical" evidence="7">
    <location>
        <begin position="756"/>
        <end position="783"/>
    </location>
</feature>
<dbReference type="AlphaFoldDB" id="A0A143PH16"/>
<keyword evidence="5 7" id="KW-0472">Membrane</keyword>
<dbReference type="Proteomes" id="UP000076079">
    <property type="component" value="Chromosome"/>
</dbReference>
<dbReference type="PANTHER" id="PTHR30572:SF4">
    <property type="entry name" value="ABC TRANSPORTER PERMEASE YTRF"/>
    <property type="match status" value="1"/>
</dbReference>
<feature type="transmembrane region" description="Helical" evidence="7">
    <location>
        <begin position="495"/>
        <end position="517"/>
    </location>
</feature>
<feature type="transmembrane region" description="Helical" evidence="7">
    <location>
        <begin position="442"/>
        <end position="464"/>
    </location>
</feature>
<keyword evidence="4 7" id="KW-1133">Transmembrane helix</keyword>
<dbReference type="STRING" id="1855912.LuPra_01006"/>
<feature type="transmembrane region" description="Helical" evidence="7">
    <location>
        <begin position="804"/>
        <end position="828"/>
    </location>
</feature>
<dbReference type="GO" id="GO:0005524">
    <property type="term" value="F:ATP binding"/>
    <property type="evidence" value="ECO:0007669"/>
    <property type="project" value="UniProtKB-KW"/>
</dbReference>
<dbReference type="InterPro" id="IPR017800">
    <property type="entry name" value="ADOP"/>
</dbReference>
<feature type="domain" description="ABC3 transporter permease C-terminal" evidence="8">
    <location>
        <begin position="353"/>
        <end position="469"/>
    </location>
</feature>
<accession>A0A143PH16</accession>